<dbReference type="InterPro" id="IPR045860">
    <property type="entry name" value="Snake_toxin-like_sf"/>
</dbReference>
<dbReference type="InterPro" id="IPR050918">
    <property type="entry name" value="CNF-like_PLA2_Inhibitor"/>
</dbReference>
<evidence type="ECO:0000313" key="5">
    <source>
        <dbReference type="EMBL" id="KAG9277309.1"/>
    </source>
</evidence>
<comment type="caution">
    <text evidence="5">The sequence shown here is derived from an EMBL/GenBank/DDBJ whole genome shotgun (WGS) entry which is preliminary data.</text>
</comment>
<dbReference type="EMBL" id="JAICCE010000005">
    <property type="protein sequence ID" value="KAG9277309.1"/>
    <property type="molecule type" value="Genomic_DNA"/>
</dbReference>
<keyword evidence="3" id="KW-0812">Transmembrane</keyword>
<sequence>MKLFLGLYFFSLVYSVHTLHCLRCVSDSGQCSTTNSSQCETGTMCNAWRIDFAESGLGNGSSVIRSCMSNTLCAQLNASSSGITYSSNFGSSSFFYFFSCCNSSNCNNINIPEPDNTPNGLKCAACSSYLDTTCNTTVYCVGIQEYCMNYAGTNTTAMGCVSKSMCEAYRSVNATCSSGIIHSGNKAMVVLPAVIILFLITYLCILFFACNKLLF</sequence>
<keyword evidence="3" id="KW-1133">Transmembrane helix</keyword>
<dbReference type="Proteomes" id="UP000752171">
    <property type="component" value="Unassembled WGS sequence"/>
</dbReference>
<reference evidence="5 6" key="1">
    <citation type="submission" date="2021-07" db="EMBL/GenBank/DDBJ databases">
        <authorList>
            <person name="Imarazene B."/>
            <person name="Zahm M."/>
            <person name="Klopp C."/>
            <person name="Cabau C."/>
            <person name="Beille S."/>
            <person name="Jouanno E."/>
            <person name="Castinel A."/>
            <person name="Lluch J."/>
            <person name="Gil L."/>
            <person name="Kuchtly C."/>
            <person name="Lopez Roques C."/>
            <person name="Donnadieu C."/>
            <person name="Parrinello H."/>
            <person name="Journot L."/>
            <person name="Du K."/>
            <person name="Schartl M."/>
            <person name="Retaux S."/>
            <person name="Guiguen Y."/>
        </authorList>
    </citation>
    <scope>NUCLEOTIDE SEQUENCE [LARGE SCALE GENOMIC DNA]</scope>
    <source>
        <strain evidence="5">Pach_M1</strain>
        <tissue evidence="5">Testis</tissue>
    </source>
</reference>
<comment type="subcellular location">
    <subcellularLocation>
        <location evidence="1">Secreted</location>
    </subcellularLocation>
</comment>
<dbReference type="AlphaFoldDB" id="A0A8T2M011"/>
<evidence type="ECO:0000256" key="3">
    <source>
        <dbReference type="SAM" id="Phobius"/>
    </source>
</evidence>
<dbReference type="PANTHER" id="PTHR20914:SF9">
    <property type="entry name" value="COILED, ISOFORM A"/>
    <property type="match status" value="1"/>
</dbReference>
<accession>A0A8T2M011</accession>
<evidence type="ECO:0000256" key="2">
    <source>
        <dbReference type="ARBA" id="ARBA00022525"/>
    </source>
</evidence>
<dbReference type="PANTHER" id="PTHR20914">
    <property type="entry name" value="LY6/PLAUR DOMAIN-CONTAINING PROTEIN 8"/>
    <property type="match status" value="1"/>
</dbReference>
<protein>
    <submittedName>
        <fullName evidence="5">Protein RoBo-1-like</fullName>
    </submittedName>
</protein>
<proteinExistence type="predicted"/>
<keyword evidence="4" id="KW-0732">Signal</keyword>
<keyword evidence="3" id="KW-0472">Membrane</keyword>
<organism evidence="5 6">
    <name type="scientific">Astyanax mexicanus</name>
    <name type="common">Blind cave fish</name>
    <name type="synonym">Astyanax fasciatus mexicanus</name>
    <dbReference type="NCBI Taxonomy" id="7994"/>
    <lineage>
        <taxon>Eukaryota</taxon>
        <taxon>Metazoa</taxon>
        <taxon>Chordata</taxon>
        <taxon>Craniata</taxon>
        <taxon>Vertebrata</taxon>
        <taxon>Euteleostomi</taxon>
        <taxon>Actinopterygii</taxon>
        <taxon>Neopterygii</taxon>
        <taxon>Teleostei</taxon>
        <taxon>Ostariophysi</taxon>
        <taxon>Characiformes</taxon>
        <taxon>Characoidei</taxon>
        <taxon>Acestrorhamphidae</taxon>
        <taxon>Acestrorhamphinae</taxon>
        <taxon>Astyanax</taxon>
    </lineage>
</organism>
<feature type="chain" id="PRO_5035844202" evidence="4">
    <location>
        <begin position="19"/>
        <end position="215"/>
    </location>
</feature>
<gene>
    <name evidence="5" type="ORF">AMEX_G7307</name>
</gene>
<evidence type="ECO:0000313" key="6">
    <source>
        <dbReference type="Proteomes" id="UP000752171"/>
    </source>
</evidence>
<keyword evidence="2" id="KW-0964">Secreted</keyword>
<dbReference type="GO" id="GO:0005576">
    <property type="term" value="C:extracellular region"/>
    <property type="evidence" value="ECO:0007669"/>
    <property type="project" value="UniProtKB-SubCell"/>
</dbReference>
<feature type="signal peptide" evidence="4">
    <location>
        <begin position="1"/>
        <end position="18"/>
    </location>
</feature>
<dbReference type="Gene3D" id="2.10.60.10">
    <property type="entry name" value="CD59"/>
    <property type="match status" value="2"/>
</dbReference>
<evidence type="ECO:0000256" key="1">
    <source>
        <dbReference type="ARBA" id="ARBA00004613"/>
    </source>
</evidence>
<evidence type="ECO:0000256" key="4">
    <source>
        <dbReference type="SAM" id="SignalP"/>
    </source>
</evidence>
<name>A0A8T2M011_ASTMX</name>
<feature type="transmembrane region" description="Helical" evidence="3">
    <location>
        <begin position="187"/>
        <end position="210"/>
    </location>
</feature>